<dbReference type="GO" id="GO:0006397">
    <property type="term" value="P:mRNA processing"/>
    <property type="evidence" value="ECO:0007669"/>
    <property type="project" value="UniProtKB-KW"/>
</dbReference>
<feature type="non-terminal residue" evidence="9">
    <location>
        <position position="1"/>
    </location>
</feature>
<dbReference type="Pfam" id="PF23943">
    <property type="entry name" value="PUS7L_N"/>
    <property type="match status" value="1"/>
</dbReference>
<feature type="domain" description="TRUD" evidence="8">
    <location>
        <begin position="447"/>
        <end position="507"/>
    </location>
</feature>
<comment type="similarity">
    <text evidence="2">Belongs to the pseudouridine synthase TruD family.</text>
</comment>
<comment type="caution">
    <text evidence="9">The sequence shown here is derived from an EMBL/GenBank/DDBJ whole genome shotgun (WGS) entry which is preliminary data.</text>
</comment>
<dbReference type="Pfam" id="PF01142">
    <property type="entry name" value="TruD"/>
    <property type="match status" value="1"/>
</dbReference>
<evidence type="ECO:0000256" key="5">
    <source>
        <dbReference type="ARBA" id="ARBA00057241"/>
    </source>
</evidence>
<evidence type="ECO:0000256" key="1">
    <source>
        <dbReference type="ARBA" id="ARBA00001166"/>
    </source>
</evidence>
<dbReference type="FunFam" id="3.30.2350.20:FF:000005">
    <property type="entry name" value="pseudouridylate synthase 7 homolog-like protein"/>
    <property type="match status" value="1"/>
</dbReference>
<dbReference type="AlphaFoldDB" id="A0A8X7X2E8"/>
<comment type="catalytic activity">
    <reaction evidence="1">
        <text>a uridine in mRNA = a pseudouridine in mRNA</text>
        <dbReference type="Rhea" id="RHEA:56644"/>
        <dbReference type="Rhea" id="RHEA-COMP:14658"/>
        <dbReference type="Rhea" id="RHEA-COMP:14659"/>
        <dbReference type="ChEBI" id="CHEBI:65314"/>
        <dbReference type="ChEBI" id="CHEBI:65315"/>
    </reaction>
</comment>
<dbReference type="InterPro" id="IPR001656">
    <property type="entry name" value="PsdUridine_synth_TruD"/>
</dbReference>
<dbReference type="GO" id="GO:0001522">
    <property type="term" value="P:pseudouridine synthesis"/>
    <property type="evidence" value="ECO:0007669"/>
    <property type="project" value="InterPro"/>
</dbReference>
<evidence type="ECO:0000313" key="10">
    <source>
        <dbReference type="Proteomes" id="UP000886611"/>
    </source>
</evidence>
<dbReference type="PANTHER" id="PTHR13326:SF21">
    <property type="entry name" value="PSEUDOURIDYLATE SYNTHASE PUS7L"/>
    <property type="match status" value="1"/>
</dbReference>
<evidence type="ECO:0000256" key="3">
    <source>
        <dbReference type="ARBA" id="ARBA00022664"/>
    </source>
</evidence>
<dbReference type="SUPFAM" id="SSF55120">
    <property type="entry name" value="Pseudouridine synthase"/>
    <property type="match status" value="1"/>
</dbReference>
<dbReference type="CDD" id="cd02576">
    <property type="entry name" value="PseudoU_synth_ScPUS7"/>
    <property type="match status" value="1"/>
</dbReference>
<evidence type="ECO:0000256" key="7">
    <source>
        <dbReference type="ARBA" id="ARBA00079696"/>
    </source>
</evidence>
<keyword evidence="3" id="KW-0507">mRNA processing</keyword>
<dbReference type="GO" id="GO:0005634">
    <property type="term" value="C:nucleus"/>
    <property type="evidence" value="ECO:0007669"/>
    <property type="project" value="TreeGrafter"/>
</dbReference>
<proteinExistence type="inferred from homology"/>
<name>A0A8X7X2E8_POLSE</name>
<comment type="function">
    <text evidence="5">Pseudouridine synthase that catalyzes pseudouridylation of mRNAs.</text>
</comment>
<dbReference type="Proteomes" id="UP000886611">
    <property type="component" value="Unassembled WGS sequence"/>
</dbReference>
<dbReference type="GO" id="GO:0009982">
    <property type="term" value="F:pseudouridine synthase activity"/>
    <property type="evidence" value="ECO:0007669"/>
    <property type="project" value="InterPro"/>
</dbReference>
<organism evidence="9 10">
    <name type="scientific">Polypterus senegalus</name>
    <name type="common">Senegal bichir</name>
    <dbReference type="NCBI Taxonomy" id="55291"/>
    <lineage>
        <taxon>Eukaryota</taxon>
        <taxon>Metazoa</taxon>
        <taxon>Chordata</taxon>
        <taxon>Craniata</taxon>
        <taxon>Vertebrata</taxon>
        <taxon>Euteleostomi</taxon>
        <taxon>Actinopterygii</taxon>
        <taxon>Polypteriformes</taxon>
        <taxon>Polypteridae</taxon>
        <taxon>Polypterus</taxon>
    </lineage>
</organism>
<dbReference type="GO" id="GO:0003723">
    <property type="term" value="F:RNA binding"/>
    <property type="evidence" value="ECO:0007669"/>
    <property type="project" value="InterPro"/>
</dbReference>
<keyword evidence="10" id="KW-1185">Reference proteome</keyword>
<protein>
    <recommendedName>
        <fullName evidence="6">Pseudouridylate synthase PUS7L</fullName>
    </recommendedName>
    <alternativeName>
        <fullName evidence="7">Pseudouridylate synthase 7 homolog-like protein</fullName>
    </alternativeName>
</protein>
<dbReference type="InterPro" id="IPR020103">
    <property type="entry name" value="PsdUridine_synth_cat_dom_sf"/>
</dbReference>
<keyword evidence="4" id="KW-0413">Isomerase</keyword>
<dbReference type="Gene3D" id="3.30.2350.20">
    <property type="entry name" value="TruD, catalytic domain"/>
    <property type="match status" value="1"/>
</dbReference>
<dbReference type="PIRSF" id="PIRSF037016">
    <property type="entry name" value="Pseudouridin_synth_euk_prd"/>
    <property type="match status" value="1"/>
</dbReference>
<evidence type="ECO:0000256" key="6">
    <source>
        <dbReference type="ARBA" id="ARBA00067866"/>
    </source>
</evidence>
<sequence>MTRGSIVSTRAGPLVDSAFTINTTNPRMLCWCAVFFSLCIIRMDEGKYSPSCSFSKSSINDHIGFIGSIKKHFEDFVVTEISLNGNLDTITDSHSEVPESSEMQNCNNKQRAKMQHLEDLGSPGENVEISNTDLQPFQIYDTALPSEDVLDLDFVLGDAVSEAVVQFAMLLKSQNCKSDIPQHLSLGFFPDKNQRAIIHRAIRQRFPFLMTITNQNEIVVKEDPCYKELRHLVSEEESDKFFQFLDSKIKNSTFTFQNDDNKEHRKAIHHFLNKNFGKLVETKSFMIVDECGHHSSAVNVRFREKNKPSRKRTSAQSQEDDMTYTAFTLHKENLETLEAVGHLASLLGVLPSNFSYAGIKDKRAITYQTMVVKKVTPERLKELAYTVQKKGISISNIHPTSQPLRLGHLAGNHFDIIVRDVKKKMLECSRELKDLVCEAVENVKVKGFVNYYGPQRFGSVHSVKADQIGLALLKKEMVKAVKLFFTAEEGNDPVCVAKRHFLETGVY</sequence>
<evidence type="ECO:0000259" key="8">
    <source>
        <dbReference type="PROSITE" id="PS50984"/>
    </source>
</evidence>
<dbReference type="Pfam" id="PF25094">
    <property type="entry name" value="R3H_PUS7L"/>
    <property type="match status" value="1"/>
</dbReference>
<gene>
    <name evidence="9" type="primary">Pus7l</name>
    <name evidence="9" type="ORF">GTO96_0021283</name>
</gene>
<dbReference type="EMBL" id="JAATIS010005064">
    <property type="protein sequence ID" value="KAG2460178.1"/>
    <property type="molecule type" value="Genomic_DNA"/>
</dbReference>
<evidence type="ECO:0000256" key="4">
    <source>
        <dbReference type="ARBA" id="ARBA00023235"/>
    </source>
</evidence>
<dbReference type="InterPro" id="IPR056961">
    <property type="entry name" value="R3H_PUS7L"/>
</dbReference>
<evidence type="ECO:0000313" key="9">
    <source>
        <dbReference type="EMBL" id="KAG2460178.1"/>
    </source>
</evidence>
<dbReference type="PANTHER" id="PTHR13326">
    <property type="entry name" value="TRNA PSEUDOURIDINE SYNTHASE D"/>
    <property type="match status" value="1"/>
</dbReference>
<dbReference type="InterPro" id="IPR042214">
    <property type="entry name" value="TruD_catalytic"/>
</dbReference>
<accession>A0A8X7X2E8</accession>
<dbReference type="InterPro" id="IPR011760">
    <property type="entry name" value="PsdUridine_synth_TruD_insert"/>
</dbReference>
<dbReference type="PROSITE" id="PS50984">
    <property type="entry name" value="TRUD"/>
    <property type="match status" value="1"/>
</dbReference>
<reference evidence="9 10" key="1">
    <citation type="journal article" date="2021" name="Cell">
        <title>Tracing the genetic footprints of vertebrate landing in non-teleost ray-finned fishes.</title>
        <authorList>
            <person name="Bi X."/>
            <person name="Wang K."/>
            <person name="Yang L."/>
            <person name="Pan H."/>
            <person name="Jiang H."/>
            <person name="Wei Q."/>
            <person name="Fang M."/>
            <person name="Yu H."/>
            <person name="Zhu C."/>
            <person name="Cai Y."/>
            <person name="He Y."/>
            <person name="Gan X."/>
            <person name="Zeng H."/>
            <person name="Yu D."/>
            <person name="Zhu Y."/>
            <person name="Jiang H."/>
            <person name="Qiu Q."/>
            <person name="Yang H."/>
            <person name="Zhang Y.E."/>
            <person name="Wang W."/>
            <person name="Zhu M."/>
            <person name="He S."/>
            <person name="Zhang G."/>
        </authorList>
    </citation>
    <scope>NUCLEOTIDE SEQUENCE [LARGE SCALE GENOMIC DNA]</scope>
    <source>
        <strain evidence="9">Bchr_013</strain>
    </source>
</reference>
<feature type="non-terminal residue" evidence="9">
    <location>
        <position position="507"/>
    </location>
</feature>
<dbReference type="InterPro" id="IPR056963">
    <property type="entry name" value="PUS7L_N"/>
</dbReference>
<evidence type="ECO:0000256" key="2">
    <source>
        <dbReference type="ARBA" id="ARBA00007953"/>
    </source>
</evidence>